<evidence type="ECO:0000256" key="3">
    <source>
        <dbReference type="ARBA" id="ARBA00022692"/>
    </source>
</evidence>
<keyword evidence="10" id="KW-1185">Reference proteome</keyword>
<accession>A0A418YC03</accession>
<name>A0A418YC03_9GAMM</name>
<gene>
    <name evidence="9" type="ORF">D1Z90_14830</name>
</gene>
<organism evidence="9 10">
    <name type="scientific">Motilimonas pumila</name>
    <dbReference type="NCBI Taxonomy" id="2303987"/>
    <lineage>
        <taxon>Bacteria</taxon>
        <taxon>Pseudomonadati</taxon>
        <taxon>Pseudomonadota</taxon>
        <taxon>Gammaproteobacteria</taxon>
        <taxon>Alteromonadales</taxon>
        <taxon>Alteromonadales genera incertae sedis</taxon>
        <taxon>Motilimonas</taxon>
    </lineage>
</organism>
<protein>
    <submittedName>
        <fullName evidence="9">ABC transporter permease</fullName>
    </submittedName>
</protein>
<feature type="domain" description="ABC3 transporter permease C-terminal" evidence="7">
    <location>
        <begin position="290"/>
        <end position="409"/>
    </location>
</feature>
<sequence length="418" mass="45652">MAIAKLALKSLYNRRVTAILTVLAIALSVTLLLGVERVRTQTKENFANTISSTDLVVGARTGQVQLLLYSVFRIGNATNNVSWQTYQDIINNPAVKWSVPFSLGDAHKGYRVLGTTEDYFKFYKYGKKQDLELANGAVFNYPTDAVIGAEVARKLNYSVGQKIVISHGSAAVSFSNHDNLPFTIVGILKPTGTPVDRTIHVPLSGIEAIHYGWESGSPQGGQLQPEQLDQVSLEPKVITAFLLGLSSKMQTFMLQRSINEYREEAIMAILPGVALQELWSTMNMAEQALIVVSGFVVVSGLLGMLTTILTSLNERRREMAILRSVGARPGHIFTLLIAEAGILAIAGALLGVISLYTLLLIIQPLAMDMFGIYVSFSMLTHYELTLLAIVVAAGFLIGLVPAWRAYRMSLSDGMTIRI</sequence>
<dbReference type="PANTHER" id="PTHR43738">
    <property type="entry name" value="ABC TRANSPORTER, MEMBRANE PROTEIN"/>
    <property type="match status" value="1"/>
</dbReference>
<comment type="subcellular location">
    <subcellularLocation>
        <location evidence="1">Cell membrane</location>
        <topology evidence="1">Multi-pass membrane protein</topology>
    </subcellularLocation>
</comment>
<comment type="caution">
    <text evidence="9">The sequence shown here is derived from an EMBL/GenBank/DDBJ whole genome shotgun (WGS) entry which is preliminary data.</text>
</comment>
<feature type="transmembrane region" description="Helical" evidence="6">
    <location>
        <begin position="288"/>
        <end position="312"/>
    </location>
</feature>
<evidence type="ECO:0000259" key="7">
    <source>
        <dbReference type="Pfam" id="PF02687"/>
    </source>
</evidence>
<dbReference type="InterPro" id="IPR025857">
    <property type="entry name" value="MacB_PCD"/>
</dbReference>
<dbReference type="Pfam" id="PF02687">
    <property type="entry name" value="FtsX"/>
    <property type="match status" value="1"/>
</dbReference>
<keyword evidence="2" id="KW-1003">Cell membrane</keyword>
<dbReference type="InterPro" id="IPR051125">
    <property type="entry name" value="ABC-4/HrtB_transporter"/>
</dbReference>
<keyword evidence="5 6" id="KW-0472">Membrane</keyword>
<dbReference type="OrthoDB" id="9784014at2"/>
<dbReference type="RefSeq" id="WP_119911565.1">
    <property type="nucleotide sequence ID" value="NZ_QZCH01000021.1"/>
</dbReference>
<feature type="transmembrane region" description="Helical" evidence="6">
    <location>
        <begin position="333"/>
        <end position="362"/>
    </location>
</feature>
<feature type="transmembrane region" description="Helical" evidence="6">
    <location>
        <begin position="382"/>
        <end position="403"/>
    </location>
</feature>
<evidence type="ECO:0000256" key="5">
    <source>
        <dbReference type="ARBA" id="ARBA00023136"/>
    </source>
</evidence>
<proteinExistence type="predicted"/>
<keyword evidence="4 6" id="KW-1133">Transmembrane helix</keyword>
<evidence type="ECO:0000256" key="6">
    <source>
        <dbReference type="SAM" id="Phobius"/>
    </source>
</evidence>
<dbReference type="Pfam" id="PF12704">
    <property type="entry name" value="MacB_PCD"/>
    <property type="match status" value="1"/>
</dbReference>
<keyword evidence="3 6" id="KW-0812">Transmembrane</keyword>
<feature type="domain" description="MacB-like periplasmic core" evidence="8">
    <location>
        <begin position="19"/>
        <end position="207"/>
    </location>
</feature>
<evidence type="ECO:0000259" key="8">
    <source>
        <dbReference type="Pfam" id="PF12704"/>
    </source>
</evidence>
<dbReference type="AlphaFoldDB" id="A0A418YC03"/>
<dbReference type="Proteomes" id="UP000283255">
    <property type="component" value="Unassembled WGS sequence"/>
</dbReference>
<dbReference type="GO" id="GO:0005886">
    <property type="term" value="C:plasma membrane"/>
    <property type="evidence" value="ECO:0007669"/>
    <property type="project" value="UniProtKB-SubCell"/>
</dbReference>
<dbReference type="InterPro" id="IPR003838">
    <property type="entry name" value="ABC3_permease_C"/>
</dbReference>
<evidence type="ECO:0000256" key="1">
    <source>
        <dbReference type="ARBA" id="ARBA00004651"/>
    </source>
</evidence>
<evidence type="ECO:0000256" key="4">
    <source>
        <dbReference type="ARBA" id="ARBA00022989"/>
    </source>
</evidence>
<evidence type="ECO:0000313" key="9">
    <source>
        <dbReference type="EMBL" id="RJG42057.1"/>
    </source>
</evidence>
<evidence type="ECO:0000313" key="10">
    <source>
        <dbReference type="Proteomes" id="UP000283255"/>
    </source>
</evidence>
<reference evidence="9 10" key="1">
    <citation type="submission" date="2018-09" db="EMBL/GenBank/DDBJ databases">
        <authorList>
            <person name="Wang F."/>
        </authorList>
    </citation>
    <scope>NUCLEOTIDE SEQUENCE [LARGE SCALE GENOMIC DNA]</scope>
    <source>
        <strain evidence="9 10">PLHSC7-2</strain>
    </source>
</reference>
<dbReference type="PANTHER" id="PTHR43738:SF2">
    <property type="entry name" value="ABC TRANSPORTER PERMEASE"/>
    <property type="match status" value="1"/>
</dbReference>
<dbReference type="EMBL" id="QZCH01000021">
    <property type="protein sequence ID" value="RJG42057.1"/>
    <property type="molecule type" value="Genomic_DNA"/>
</dbReference>
<evidence type="ECO:0000256" key="2">
    <source>
        <dbReference type="ARBA" id="ARBA00022475"/>
    </source>
</evidence>
<reference evidence="9 10" key="2">
    <citation type="submission" date="2019-01" db="EMBL/GenBank/DDBJ databases">
        <title>Motilimonas pumilus sp. nov., isolated from the gut of sea cucumber (Apostichopus japonicus).</title>
        <authorList>
            <person name="Wang F.-Q."/>
            <person name="Ren L.-H."/>
            <person name="Lin Y.-W."/>
            <person name="Sun G.-H."/>
            <person name="Du Z.-J."/>
            <person name="Zhao J.-X."/>
            <person name="Liu X.-J."/>
            <person name="Liu L.-J."/>
        </authorList>
    </citation>
    <scope>NUCLEOTIDE SEQUENCE [LARGE SCALE GENOMIC DNA]</scope>
    <source>
        <strain evidence="9 10">PLHSC7-2</strain>
    </source>
</reference>